<keyword evidence="2" id="KW-1185">Reference proteome</keyword>
<proteinExistence type="predicted"/>
<reference evidence="1 2" key="1">
    <citation type="journal article" date="2016" name="Int. J. Syst. Evol. Microbiol.">
        <title>Labrenzia salina sp. nov., isolated from the rhizosphere of the halophyte Arthrocnemum macrostachyum.</title>
        <authorList>
            <person name="Camacho M."/>
            <person name="Redondo-Gomez S."/>
            <person name="Rodriguez-Llorente I."/>
            <person name="Rohde M."/>
            <person name="Sproer C."/>
            <person name="Schumann P."/>
            <person name="Klenk H.P."/>
            <person name="Montero-Calasanz M.D.C."/>
        </authorList>
    </citation>
    <scope>NUCLEOTIDE SEQUENCE [LARGE SCALE GENOMIC DNA]</scope>
    <source>
        <strain evidence="1 2">DSM 29163</strain>
    </source>
</reference>
<comment type="caution">
    <text evidence="1">The sequence shown here is derived from an EMBL/GenBank/DDBJ whole genome shotgun (WGS) entry which is preliminary data.</text>
</comment>
<evidence type="ECO:0000313" key="1">
    <source>
        <dbReference type="EMBL" id="MCX2722599.1"/>
    </source>
</evidence>
<protein>
    <submittedName>
        <fullName evidence="1">Uncharacterized protein</fullName>
    </submittedName>
</protein>
<accession>A0ABT3R059</accession>
<sequence>MKKRIDIEKLLKWAYCDELPKAGAGQGGALLSRSAWSMVEGFGQLLTSVDDNEYGVVPDFGPMDGDPHPDAIKVHAAVCELNALELDLPEGWNPMPEIARHEKHCKIVLDAARFGIANARRRPVDLVRRHAILGGCPDTDGEVPELKPLCNANGQPIWFQMRIEHALDENGEPVEHKWETEDGWNRNTKAPKAGAYQKFYFDPDPTEVIIARGEYQIWRSALSFVVEELRGKLEKWDVVSSDRPACPWENQEWRGPVVLPDLRISA</sequence>
<gene>
    <name evidence="1" type="ORF">ON753_09405</name>
</gene>
<organism evidence="1 2">
    <name type="scientific">Roseibium salinum</name>
    <dbReference type="NCBI Taxonomy" id="1604349"/>
    <lineage>
        <taxon>Bacteria</taxon>
        <taxon>Pseudomonadati</taxon>
        <taxon>Pseudomonadota</taxon>
        <taxon>Alphaproteobacteria</taxon>
        <taxon>Hyphomicrobiales</taxon>
        <taxon>Stappiaceae</taxon>
        <taxon>Roseibium</taxon>
    </lineage>
</organism>
<dbReference type="EMBL" id="JAPEVI010000003">
    <property type="protein sequence ID" value="MCX2722599.1"/>
    <property type="molecule type" value="Genomic_DNA"/>
</dbReference>
<dbReference type="Proteomes" id="UP001300261">
    <property type="component" value="Unassembled WGS sequence"/>
</dbReference>
<name>A0ABT3R059_9HYPH</name>
<evidence type="ECO:0000313" key="2">
    <source>
        <dbReference type="Proteomes" id="UP001300261"/>
    </source>
</evidence>
<dbReference type="RefSeq" id="WP_265962268.1">
    <property type="nucleotide sequence ID" value="NZ_JAPEVI010000003.1"/>
</dbReference>